<keyword evidence="7 12" id="KW-1133">Transmembrane helix</keyword>
<dbReference type="GO" id="GO:0042761">
    <property type="term" value="P:very long-chain fatty acid biosynthetic process"/>
    <property type="evidence" value="ECO:0007669"/>
    <property type="project" value="TreeGrafter"/>
</dbReference>
<keyword evidence="4 12" id="KW-0808">Transferase</keyword>
<comment type="catalytic activity">
    <reaction evidence="11 12">
        <text>a very-long-chain acyl-CoA + malonyl-CoA + H(+) = a very-long-chain 3-oxoacyl-CoA + CO2 + CoA</text>
        <dbReference type="Rhea" id="RHEA:32727"/>
        <dbReference type="ChEBI" id="CHEBI:15378"/>
        <dbReference type="ChEBI" id="CHEBI:16526"/>
        <dbReference type="ChEBI" id="CHEBI:57287"/>
        <dbReference type="ChEBI" id="CHEBI:57384"/>
        <dbReference type="ChEBI" id="CHEBI:90725"/>
        <dbReference type="ChEBI" id="CHEBI:90736"/>
        <dbReference type="EC" id="2.3.1.199"/>
    </reaction>
</comment>
<dbReference type="EC" id="2.3.1.199" evidence="12"/>
<dbReference type="GO" id="GO:0030148">
    <property type="term" value="P:sphingolipid biosynthetic process"/>
    <property type="evidence" value="ECO:0007669"/>
    <property type="project" value="TreeGrafter"/>
</dbReference>
<keyword evidence="8 12" id="KW-0443">Lipid metabolism</keyword>
<evidence type="ECO:0000256" key="4">
    <source>
        <dbReference type="ARBA" id="ARBA00022679"/>
    </source>
</evidence>
<dbReference type="PANTHER" id="PTHR11157">
    <property type="entry name" value="FATTY ACID ACYL TRANSFERASE-RELATED"/>
    <property type="match status" value="1"/>
</dbReference>
<dbReference type="PANTHER" id="PTHR11157:SF134">
    <property type="entry name" value="ELONGATION OF FATTY ACIDS PROTEIN 1-RELATED"/>
    <property type="match status" value="1"/>
</dbReference>
<comment type="caution">
    <text evidence="13">The sequence shown here is derived from an EMBL/GenBank/DDBJ whole genome shotgun (WGS) entry which is preliminary data.</text>
</comment>
<evidence type="ECO:0000256" key="11">
    <source>
        <dbReference type="ARBA" id="ARBA00047375"/>
    </source>
</evidence>
<feature type="transmembrane region" description="Helical" evidence="12">
    <location>
        <begin position="316"/>
        <end position="341"/>
    </location>
</feature>
<dbReference type="Pfam" id="PF01151">
    <property type="entry name" value="ELO"/>
    <property type="match status" value="1"/>
</dbReference>
<dbReference type="GO" id="GO:0009922">
    <property type="term" value="F:fatty acid elongase activity"/>
    <property type="evidence" value="ECO:0007669"/>
    <property type="project" value="UniProtKB-EC"/>
</dbReference>
<keyword evidence="10 12" id="KW-0275">Fatty acid biosynthesis</keyword>
<dbReference type="GO" id="GO:0019367">
    <property type="term" value="P:fatty acid elongation, saturated fatty acid"/>
    <property type="evidence" value="ECO:0007669"/>
    <property type="project" value="TreeGrafter"/>
</dbReference>
<evidence type="ECO:0000256" key="3">
    <source>
        <dbReference type="ARBA" id="ARBA00022516"/>
    </source>
</evidence>
<feature type="transmembrane region" description="Helical" evidence="12">
    <location>
        <begin position="399"/>
        <end position="421"/>
    </location>
</feature>
<comment type="subcellular location">
    <subcellularLocation>
        <location evidence="1">Membrane</location>
        <topology evidence="1">Multi-pass membrane protein</topology>
    </subcellularLocation>
</comment>
<evidence type="ECO:0000313" key="14">
    <source>
        <dbReference type="Proteomes" id="UP000663855"/>
    </source>
</evidence>
<evidence type="ECO:0000256" key="7">
    <source>
        <dbReference type="ARBA" id="ARBA00022989"/>
    </source>
</evidence>
<reference evidence="13" key="1">
    <citation type="submission" date="2021-02" db="EMBL/GenBank/DDBJ databases">
        <authorList>
            <person name="Nowell W R."/>
        </authorList>
    </citation>
    <scope>NUCLEOTIDE SEQUENCE</scope>
</reference>
<dbReference type="GO" id="GO:0034625">
    <property type="term" value="P:fatty acid elongation, monounsaturated fatty acid"/>
    <property type="evidence" value="ECO:0007669"/>
    <property type="project" value="TreeGrafter"/>
</dbReference>
<dbReference type="EMBL" id="CAJNOV010005343">
    <property type="protein sequence ID" value="CAF1205312.1"/>
    <property type="molecule type" value="Genomic_DNA"/>
</dbReference>
<organism evidence="13 14">
    <name type="scientific">Rotaria magnacalcarata</name>
    <dbReference type="NCBI Taxonomy" id="392030"/>
    <lineage>
        <taxon>Eukaryota</taxon>
        <taxon>Metazoa</taxon>
        <taxon>Spiralia</taxon>
        <taxon>Gnathifera</taxon>
        <taxon>Rotifera</taxon>
        <taxon>Eurotatoria</taxon>
        <taxon>Bdelloidea</taxon>
        <taxon>Philodinida</taxon>
        <taxon>Philodinidae</taxon>
        <taxon>Rotaria</taxon>
    </lineage>
</organism>
<dbReference type="GO" id="GO:0005789">
    <property type="term" value="C:endoplasmic reticulum membrane"/>
    <property type="evidence" value="ECO:0007669"/>
    <property type="project" value="TreeGrafter"/>
</dbReference>
<sequence>MSQLKEILFSTSILTKLNVQLIADTTPAGGTLLLSSEIRQLKIELAKKSNMKYDDIQILFEWMPKLEKFTFIAAKGLTFIEGEKQWSIYCDYHGLENVGYDIIFGDAHFYTLPYSDAQFRLSLSTVTTPKACKDKYSTTKNFHLSIDSRYNTKITHYYFPQLDSLTIRNLHKLIPMDNFIDLSQVKHLTVTRNNDINSEDFFSYILVHSTKLESLTLSWIMWHPDDFIFVPGQTPLTSLRFLTFILIFHFIITCALEIIMTCRVKPIDVRRIQRYNNLLIGIYSAVTFALANILAYRDSRFDSWDRLVCHRPTPNGAYALLWYIFYLSKLWEFLDIYLVILNKTPVLMHFRWHHQTTPSVVLVGLLGDVSYEWPTLVCNSLLHTFMYPHFAGVWNVHRILLVLGASQLLAGLGFSIYALIVGCGGSFYAQIWGLSMYITYTIGYLNEHFHLVDRLRLFISASRNDSKKS</sequence>
<keyword evidence="9 12" id="KW-0472">Membrane</keyword>
<feature type="transmembrane region" description="Helical" evidence="12">
    <location>
        <begin position="427"/>
        <end position="446"/>
    </location>
</feature>
<evidence type="ECO:0000313" key="13">
    <source>
        <dbReference type="EMBL" id="CAF1205312.1"/>
    </source>
</evidence>
<evidence type="ECO:0000256" key="8">
    <source>
        <dbReference type="ARBA" id="ARBA00023098"/>
    </source>
</evidence>
<accession>A0A814WH26</accession>
<protein>
    <recommendedName>
        <fullName evidence="12">Elongation of very long chain fatty acids protein</fullName>
        <ecNumber evidence="12">2.3.1.199</ecNumber>
    </recommendedName>
    <alternativeName>
        <fullName evidence="12">Very-long-chain 3-oxoacyl-CoA synthase</fullName>
    </alternativeName>
</protein>
<dbReference type="GO" id="GO:0034626">
    <property type="term" value="P:fatty acid elongation, polyunsaturated fatty acid"/>
    <property type="evidence" value="ECO:0007669"/>
    <property type="project" value="TreeGrafter"/>
</dbReference>
<keyword evidence="5 12" id="KW-0812">Transmembrane</keyword>
<evidence type="ECO:0000256" key="1">
    <source>
        <dbReference type="ARBA" id="ARBA00004141"/>
    </source>
</evidence>
<evidence type="ECO:0000256" key="10">
    <source>
        <dbReference type="ARBA" id="ARBA00023160"/>
    </source>
</evidence>
<comment type="similarity">
    <text evidence="2 12">Belongs to the ELO family.</text>
</comment>
<name>A0A814WH26_9BILA</name>
<evidence type="ECO:0000256" key="2">
    <source>
        <dbReference type="ARBA" id="ARBA00007263"/>
    </source>
</evidence>
<dbReference type="InterPro" id="IPR002076">
    <property type="entry name" value="ELO_fam"/>
</dbReference>
<feature type="transmembrane region" description="Helical" evidence="12">
    <location>
        <begin position="241"/>
        <end position="263"/>
    </location>
</feature>
<keyword evidence="3 12" id="KW-0444">Lipid biosynthesis</keyword>
<evidence type="ECO:0000256" key="9">
    <source>
        <dbReference type="ARBA" id="ARBA00023136"/>
    </source>
</evidence>
<feature type="transmembrane region" description="Helical" evidence="12">
    <location>
        <begin position="275"/>
        <end position="296"/>
    </location>
</feature>
<proteinExistence type="inferred from homology"/>
<keyword evidence="6 12" id="KW-0276">Fatty acid metabolism</keyword>
<evidence type="ECO:0000256" key="6">
    <source>
        <dbReference type="ARBA" id="ARBA00022832"/>
    </source>
</evidence>
<dbReference type="AlphaFoldDB" id="A0A814WH26"/>
<evidence type="ECO:0000256" key="5">
    <source>
        <dbReference type="ARBA" id="ARBA00022692"/>
    </source>
</evidence>
<evidence type="ECO:0000256" key="12">
    <source>
        <dbReference type="RuleBase" id="RU361115"/>
    </source>
</evidence>
<gene>
    <name evidence="13" type="ORF">CJN711_LOCUS12233</name>
</gene>
<dbReference type="Proteomes" id="UP000663855">
    <property type="component" value="Unassembled WGS sequence"/>
</dbReference>